<gene>
    <name evidence="1" type="ORF">KHLLAP_LOCUS10138</name>
</gene>
<dbReference type="PANTHER" id="PTHR34204:SF2">
    <property type="entry name" value="RNA-BINDING ASCH DOMAIN PROTEIN"/>
    <property type="match status" value="1"/>
</dbReference>
<dbReference type="AlphaFoldDB" id="A0AAI8VKU0"/>
<evidence type="ECO:0000313" key="2">
    <source>
        <dbReference type="Proteomes" id="UP001295740"/>
    </source>
</evidence>
<keyword evidence="2" id="KW-1185">Reference proteome</keyword>
<name>A0AAI8VKU0_9PEZI</name>
<accession>A0AAI8VKU0</accession>
<protein>
    <submittedName>
        <fullName evidence="1">Uu.00g146960.m01.CDS01</fullName>
    </submittedName>
</protein>
<evidence type="ECO:0000313" key="1">
    <source>
        <dbReference type="EMBL" id="CAJ2509670.1"/>
    </source>
</evidence>
<organism evidence="1 2">
    <name type="scientific">Anthostomella pinea</name>
    <dbReference type="NCBI Taxonomy" id="933095"/>
    <lineage>
        <taxon>Eukaryota</taxon>
        <taxon>Fungi</taxon>
        <taxon>Dikarya</taxon>
        <taxon>Ascomycota</taxon>
        <taxon>Pezizomycotina</taxon>
        <taxon>Sordariomycetes</taxon>
        <taxon>Xylariomycetidae</taxon>
        <taxon>Xylariales</taxon>
        <taxon>Xylariaceae</taxon>
        <taxon>Anthostomella</taxon>
    </lineage>
</organism>
<dbReference type="Proteomes" id="UP001295740">
    <property type="component" value="Unassembled WGS sequence"/>
</dbReference>
<sequence>MQEDTTPPMYRSLLLPWSTHPSAREAAYGAQGLLRTHGTIFTAPPPDQVLRESFNAPPRPKSRMSSGAIALCKHFERGGGSSEHGRPHPFWTLPRGSNEAKTAMAAEALERMLGEAVWRNVMLLHAGVAVYEIRNPRGWGMLWTLEVEARRRRGRGHRGDIGGGERERDGDDDAVRDWVIRKTAFRGFVEPIEEMDHEIP</sequence>
<dbReference type="EMBL" id="CAUWAG010000012">
    <property type="protein sequence ID" value="CAJ2509670.1"/>
    <property type="molecule type" value="Genomic_DNA"/>
</dbReference>
<reference evidence="1" key="1">
    <citation type="submission" date="2023-10" db="EMBL/GenBank/DDBJ databases">
        <authorList>
            <person name="Hackl T."/>
        </authorList>
    </citation>
    <scope>NUCLEOTIDE SEQUENCE</scope>
</reference>
<proteinExistence type="predicted"/>
<comment type="caution">
    <text evidence="1">The sequence shown here is derived from an EMBL/GenBank/DDBJ whole genome shotgun (WGS) entry which is preliminary data.</text>
</comment>
<dbReference type="PANTHER" id="PTHR34204">
    <property type="entry name" value="RNA-BINDING ASCH DOMAIN PROTEIN"/>
    <property type="match status" value="1"/>
</dbReference>